<dbReference type="InterPro" id="IPR045099">
    <property type="entry name" value="PITH1-like"/>
</dbReference>
<dbReference type="EMBL" id="KN819370">
    <property type="protein sequence ID" value="KIJ12002.1"/>
    <property type="molecule type" value="Genomic_DNA"/>
</dbReference>
<sequence length="212" mass="23562">MPHNHQHHHNEGCGHESHDHGHDHGDVGSNDNLFPYIDRPNVVALNAIGLGSSVIKPWHERTSEDVYLESDADEQLIIRVPFTGSVKLRSLLLKAGPGDQTPEKIVLFANESSLDFNDVQDKTSTQEFEVAEGRDVGEYAVKTAKFSNLSSVTLFIPCNRGADVTRVYYVGFLGHWTERRSNPVITVYEAQANLADHQKIQGTNSNFSTPQT</sequence>
<accession>A0A0C9TWC3</accession>
<dbReference type="GO" id="GO:0005634">
    <property type="term" value="C:nucleus"/>
    <property type="evidence" value="ECO:0007669"/>
    <property type="project" value="TreeGrafter"/>
</dbReference>
<gene>
    <name evidence="4" type="ORF">PAXINDRAFT_177259</name>
</gene>
<reference evidence="4 5" key="1">
    <citation type="submission" date="2014-06" db="EMBL/GenBank/DDBJ databases">
        <authorList>
            <consortium name="DOE Joint Genome Institute"/>
            <person name="Kuo A."/>
            <person name="Kohler A."/>
            <person name="Nagy L.G."/>
            <person name="Floudas D."/>
            <person name="Copeland A."/>
            <person name="Barry K.W."/>
            <person name="Cichocki N."/>
            <person name="Veneault-Fourrey C."/>
            <person name="LaButti K."/>
            <person name="Lindquist E.A."/>
            <person name="Lipzen A."/>
            <person name="Lundell T."/>
            <person name="Morin E."/>
            <person name="Murat C."/>
            <person name="Sun H."/>
            <person name="Tunlid A."/>
            <person name="Henrissat B."/>
            <person name="Grigoriev I.V."/>
            <person name="Hibbett D.S."/>
            <person name="Martin F."/>
            <person name="Nordberg H.P."/>
            <person name="Cantor M.N."/>
            <person name="Hua S.X."/>
        </authorList>
    </citation>
    <scope>NUCLEOTIDE SEQUENCE [LARGE SCALE GENOMIC DNA]</scope>
    <source>
        <strain evidence="4 5">ATCC 200175</strain>
    </source>
</reference>
<dbReference type="Pfam" id="PF06201">
    <property type="entry name" value="PITH"/>
    <property type="match status" value="1"/>
</dbReference>
<dbReference type="InterPro" id="IPR037047">
    <property type="entry name" value="PITH_dom_sf"/>
</dbReference>
<feature type="compositionally biased region" description="Basic and acidic residues" evidence="2">
    <location>
        <begin position="9"/>
        <end position="26"/>
    </location>
</feature>
<dbReference type="HOGENOM" id="CLU_072377_2_0_1"/>
<dbReference type="Gene3D" id="2.60.120.470">
    <property type="entry name" value="PITH domain"/>
    <property type="match status" value="1"/>
</dbReference>
<dbReference type="InterPro" id="IPR010400">
    <property type="entry name" value="PITH_dom"/>
</dbReference>
<feature type="region of interest" description="Disordered" evidence="2">
    <location>
        <begin position="1"/>
        <end position="27"/>
    </location>
</feature>
<evidence type="ECO:0000259" key="3">
    <source>
        <dbReference type="PROSITE" id="PS51532"/>
    </source>
</evidence>
<evidence type="ECO:0000313" key="5">
    <source>
        <dbReference type="Proteomes" id="UP000053647"/>
    </source>
</evidence>
<dbReference type="PANTHER" id="PTHR12175">
    <property type="entry name" value="AD039 HT014 THIOREDOXIN FAMILY TRP26"/>
    <property type="match status" value="1"/>
</dbReference>
<dbReference type="PANTHER" id="PTHR12175:SF1">
    <property type="entry name" value="PITH DOMAIN-CONTAINING PROTEIN 1"/>
    <property type="match status" value="1"/>
</dbReference>
<evidence type="ECO:0000256" key="1">
    <source>
        <dbReference type="ARBA" id="ARBA00025788"/>
    </source>
</evidence>
<evidence type="ECO:0000256" key="2">
    <source>
        <dbReference type="SAM" id="MobiDB-lite"/>
    </source>
</evidence>
<dbReference type="InterPro" id="IPR008979">
    <property type="entry name" value="Galactose-bd-like_sf"/>
</dbReference>
<proteinExistence type="inferred from homology"/>
<dbReference type="Proteomes" id="UP000053647">
    <property type="component" value="Unassembled WGS sequence"/>
</dbReference>
<organism evidence="4 5">
    <name type="scientific">Paxillus involutus ATCC 200175</name>
    <dbReference type="NCBI Taxonomy" id="664439"/>
    <lineage>
        <taxon>Eukaryota</taxon>
        <taxon>Fungi</taxon>
        <taxon>Dikarya</taxon>
        <taxon>Basidiomycota</taxon>
        <taxon>Agaricomycotina</taxon>
        <taxon>Agaricomycetes</taxon>
        <taxon>Agaricomycetidae</taxon>
        <taxon>Boletales</taxon>
        <taxon>Paxilineae</taxon>
        <taxon>Paxillaceae</taxon>
        <taxon>Paxillus</taxon>
    </lineage>
</organism>
<reference evidence="5" key="2">
    <citation type="submission" date="2015-01" db="EMBL/GenBank/DDBJ databases">
        <title>Evolutionary Origins and Diversification of the Mycorrhizal Mutualists.</title>
        <authorList>
            <consortium name="DOE Joint Genome Institute"/>
            <consortium name="Mycorrhizal Genomics Consortium"/>
            <person name="Kohler A."/>
            <person name="Kuo A."/>
            <person name="Nagy L.G."/>
            <person name="Floudas D."/>
            <person name="Copeland A."/>
            <person name="Barry K.W."/>
            <person name="Cichocki N."/>
            <person name="Veneault-Fourrey C."/>
            <person name="LaButti K."/>
            <person name="Lindquist E.A."/>
            <person name="Lipzen A."/>
            <person name="Lundell T."/>
            <person name="Morin E."/>
            <person name="Murat C."/>
            <person name="Riley R."/>
            <person name="Ohm R."/>
            <person name="Sun H."/>
            <person name="Tunlid A."/>
            <person name="Henrissat B."/>
            <person name="Grigoriev I.V."/>
            <person name="Hibbett D.S."/>
            <person name="Martin F."/>
        </authorList>
    </citation>
    <scope>NUCLEOTIDE SEQUENCE [LARGE SCALE GENOMIC DNA]</scope>
    <source>
        <strain evidence="5">ATCC 200175</strain>
    </source>
</reference>
<dbReference type="SUPFAM" id="SSF49785">
    <property type="entry name" value="Galactose-binding domain-like"/>
    <property type="match status" value="1"/>
</dbReference>
<dbReference type="OrthoDB" id="2635at2759"/>
<dbReference type="GO" id="GO:0005737">
    <property type="term" value="C:cytoplasm"/>
    <property type="evidence" value="ECO:0007669"/>
    <property type="project" value="UniProtKB-ARBA"/>
</dbReference>
<keyword evidence="5" id="KW-1185">Reference proteome</keyword>
<name>A0A0C9TWC3_PAXIN</name>
<evidence type="ECO:0000313" key="4">
    <source>
        <dbReference type="EMBL" id="KIJ12002.1"/>
    </source>
</evidence>
<comment type="similarity">
    <text evidence="1">Belongs to the PITHD1 family.</text>
</comment>
<dbReference type="AlphaFoldDB" id="A0A0C9TWC3"/>
<protein>
    <recommendedName>
        <fullName evidence="3">PITH domain-containing protein</fullName>
    </recommendedName>
</protein>
<dbReference type="PROSITE" id="PS51532">
    <property type="entry name" value="PITH"/>
    <property type="match status" value="1"/>
</dbReference>
<feature type="domain" description="PITH" evidence="3">
    <location>
        <begin position="22"/>
        <end position="192"/>
    </location>
</feature>